<organism evidence="3 4">
    <name type="scientific">Nostoc punctiforme NIES-2108</name>
    <dbReference type="NCBI Taxonomy" id="1356359"/>
    <lineage>
        <taxon>Bacteria</taxon>
        <taxon>Bacillati</taxon>
        <taxon>Cyanobacteriota</taxon>
        <taxon>Cyanophyceae</taxon>
        <taxon>Nostocales</taxon>
        <taxon>Nostocaceae</taxon>
        <taxon>Nostoc</taxon>
    </lineage>
</organism>
<reference evidence="3 4" key="1">
    <citation type="submission" date="2016-04" db="EMBL/GenBank/DDBJ databases">
        <authorList>
            <person name="Evans L.H."/>
            <person name="Alamgir A."/>
            <person name="Owens N."/>
            <person name="Weber N.D."/>
            <person name="Virtaneva K."/>
            <person name="Barbian K."/>
            <person name="Babar A."/>
            <person name="Rosenke K."/>
        </authorList>
    </citation>
    <scope>NUCLEOTIDE SEQUENCE [LARGE SCALE GENOMIC DNA]</scope>
    <source>
        <strain evidence="3">NIES-2108</strain>
    </source>
</reference>
<name>A0A367R2E0_NOSPU</name>
<dbReference type="EMBL" id="LXQE01000184">
    <property type="protein sequence ID" value="RCJ30646.1"/>
    <property type="molecule type" value="Genomic_DNA"/>
</dbReference>
<feature type="domain" description="Peptidase C14 caspase" evidence="1">
    <location>
        <begin position="23"/>
        <end position="237"/>
    </location>
</feature>
<dbReference type="InterPro" id="IPR058395">
    <property type="entry name" value="DUF8082"/>
</dbReference>
<evidence type="ECO:0000313" key="4">
    <source>
        <dbReference type="Proteomes" id="UP000252085"/>
    </source>
</evidence>
<dbReference type="Proteomes" id="UP000252085">
    <property type="component" value="Unassembled WGS sequence"/>
</dbReference>
<dbReference type="Pfam" id="PF26309">
    <property type="entry name" value="DUF8082"/>
    <property type="match status" value="1"/>
</dbReference>
<protein>
    <submittedName>
        <fullName evidence="3">Peptidase C14</fullName>
    </submittedName>
</protein>
<dbReference type="InterPro" id="IPR029030">
    <property type="entry name" value="Caspase-like_dom_sf"/>
</dbReference>
<dbReference type="GO" id="GO:0006508">
    <property type="term" value="P:proteolysis"/>
    <property type="evidence" value="ECO:0007669"/>
    <property type="project" value="InterPro"/>
</dbReference>
<dbReference type="GO" id="GO:0004197">
    <property type="term" value="F:cysteine-type endopeptidase activity"/>
    <property type="evidence" value="ECO:0007669"/>
    <property type="project" value="InterPro"/>
</dbReference>
<evidence type="ECO:0000259" key="1">
    <source>
        <dbReference type="Pfam" id="PF00656"/>
    </source>
</evidence>
<dbReference type="Gene3D" id="3.40.50.1460">
    <property type="match status" value="1"/>
</dbReference>
<gene>
    <name evidence="3" type="ORF">A6769_32900</name>
</gene>
<accession>A0A367R2E0</accession>
<dbReference type="InterPro" id="IPR011600">
    <property type="entry name" value="Pept_C14_caspase"/>
</dbReference>
<dbReference type="PANTHER" id="PTHR48104">
    <property type="entry name" value="METACASPASE-4"/>
    <property type="match status" value="1"/>
</dbReference>
<sequence>MSPIAVGSSYSNNTLKTGEAKLWILLVGVNDYQDSGLPSLRYPAVDCQGLKEALIKATQGFPNKEVIIHNDLATQPPTLETIRRSLRRIVSQTRSEDSILLYFSGHGMLEPNTQEAVLCLADTRKDDLLTTGLGLQELLQMLENTAANQQIVCLDTCHSGNFKLLRGNAGSARDGNISDNLFNCAPTFVKVLQQRASQSKGFCALLSCDQGQQSWEFSELGHGLFTYYLMQGLLGEAADSQGVIEADGLYKYVYRQTLQYIDKLNQQLRLINQQKLDRGDSKLHPEYPLQTPKRIVEGVGELILGFKPDAVESHKQRRALVIDGLANNKTTTDLSRLFAGAGGFEVEFFPQQGKSWLEIRGTIQNFLHWSSESATKSVSQLGTIKNTPTSLLYLRGHIEEIEDGEAWLVLGDGMRLSRSWLRHELRRAAKSQQIIILDCPEATSLNNWIEDLHSGTEHGQCIIFGASTAKEPELFSQTLLETLIAANPQVGLSIAKWITQLQTHLSAKCVKLDVWLSATQTVIDILPGNIGIVLQDLQAKEVPLNEENKQGNQENLLPKDVNNLPKIEFASQPFPNQSVSVAAPIATDYLEKTQPQLNFKLDSEQYSKLEQLLRLSLGAIALTILKRTLKKVTNSKELVEKLTFYLLLEQQQNFEQQAIAILEESTVASKTTSDNSSGIDPKFISKCERELAYVVGPIANFLTQEILKSEPQISLLEFVSKLAAKISNKQKALEFEHRMLGNLK</sequence>
<dbReference type="InterPro" id="IPR050452">
    <property type="entry name" value="Metacaspase"/>
</dbReference>
<comment type="caution">
    <text evidence="3">The sequence shown here is derived from an EMBL/GenBank/DDBJ whole genome shotgun (WGS) entry which is preliminary data.</text>
</comment>
<dbReference type="PANTHER" id="PTHR48104:SF30">
    <property type="entry name" value="METACASPASE-1"/>
    <property type="match status" value="1"/>
</dbReference>
<dbReference type="Pfam" id="PF00656">
    <property type="entry name" value="Peptidase_C14"/>
    <property type="match status" value="1"/>
</dbReference>
<dbReference type="GO" id="GO:0005737">
    <property type="term" value="C:cytoplasm"/>
    <property type="evidence" value="ECO:0007669"/>
    <property type="project" value="TreeGrafter"/>
</dbReference>
<evidence type="ECO:0000259" key="2">
    <source>
        <dbReference type="Pfam" id="PF26309"/>
    </source>
</evidence>
<feature type="domain" description="DUF8082" evidence="2">
    <location>
        <begin position="683"/>
        <end position="740"/>
    </location>
</feature>
<dbReference type="SUPFAM" id="SSF52129">
    <property type="entry name" value="Caspase-like"/>
    <property type="match status" value="1"/>
</dbReference>
<dbReference type="AlphaFoldDB" id="A0A367R2E0"/>
<proteinExistence type="predicted"/>
<evidence type="ECO:0000313" key="3">
    <source>
        <dbReference type="EMBL" id="RCJ30646.1"/>
    </source>
</evidence>